<evidence type="ECO:0008006" key="3">
    <source>
        <dbReference type="Google" id="ProtNLM"/>
    </source>
</evidence>
<comment type="caution">
    <text evidence="1">The sequence shown here is derived from an EMBL/GenBank/DDBJ whole genome shotgun (WGS) entry which is preliminary data.</text>
</comment>
<reference evidence="1 2" key="2">
    <citation type="submission" date="2017-10" db="EMBL/GenBank/DDBJ databases">
        <title>Extensive intraspecific genome diversity in a model arbuscular mycorrhizal fungus.</title>
        <authorList>
            <person name="Chen E.C.H."/>
            <person name="Morin E."/>
            <person name="Baudet D."/>
            <person name="Noel J."/>
            <person name="Ndikumana S."/>
            <person name="Charron P."/>
            <person name="St-Onge C."/>
            <person name="Giorgi J."/>
            <person name="Grigoriev I.V."/>
            <person name="Roux C."/>
            <person name="Martin F.M."/>
            <person name="Corradi N."/>
        </authorList>
    </citation>
    <scope>NUCLEOTIDE SEQUENCE [LARGE SCALE GENOMIC DNA]</scope>
    <source>
        <strain evidence="1 2">C2</strain>
    </source>
</reference>
<protein>
    <recommendedName>
        <fullName evidence="3">Protein kinase domain-containing protein</fullName>
    </recommendedName>
</protein>
<reference evidence="1 2" key="1">
    <citation type="submission" date="2016-04" db="EMBL/GenBank/DDBJ databases">
        <title>Genome analyses suggest a sexual origin of heterokaryosis in a supposedly ancient asexual fungus.</title>
        <authorList>
            <person name="Ropars J."/>
            <person name="Sedzielewska K."/>
            <person name="Noel J."/>
            <person name="Charron P."/>
            <person name="Farinelli L."/>
            <person name="Marton T."/>
            <person name="Kruger M."/>
            <person name="Pelin A."/>
            <person name="Brachmann A."/>
            <person name="Corradi N."/>
        </authorList>
    </citation>
    <scope>NUCLEOTIDE SEQUENCE [LARGE SCALE GENOMIC DNA]</scope>
    <source>
        <strain evidence="1 2">C2</strain>
    </source>
</reference>
<dbReference type="AlphaFoldDB" id="A0A2N1N5T7"/>
<dbReference type="VEuPathDB" id="FungiDB:RhiirFUN_000776"/>
<name>A0A2N1N5T7_9GLOM</name>
<evidence type="ECO:0000313" key="1">
    <source>
        <dbReference type="EMBL" id="PKK69256.1"/>
    </source>
</evidence>
<dbReference type="Proteomes" id="UP000233469">
    <property type="component" value="Unassembled WGS sequence"/>
</dbReference>
<evidence type="ECO:0000313" key="2">
    <source>
        <dbReference type="Proteomes" id="UP000233469"/>
    </source>
</evidence>
<accession>A0A2N1N5T7</accession>
<dbReference type="VEuPathDB" id="FungiDB:FUN_020350"/>
<organism evidence="1 2">
    <name type="scientific">Rhizophagus irregularis</name>
    <dbReference type="NCBI Taxonomy" id="588596"/>
    <lineage>
        <taxon>Eukaryota</taxon>
        <taxon>Fungi</taxon>
        <taxon>Fungi incertae sedis</taxon>
        <taxon>Mucoromycota</taxon>
        <taxon>Glomeromycotina</taxon>
        <taxon>Glomeromycetes</taxon>
        <taxon>Glomerales</taxon>
        <taxon>Glomeraceae</taxon>
        <taxon>Rhizophagus</taxon>
    </lineage>
</organism>
<proteinExistence type="predicted"/>
<dbReference type="EMBL" id="LLXL01000747">
    <property type="protein sequence ID" value="PKK69256.1"/>
    <property type="molecule type" value="Genomic_DNA"/>
</dbReference>
<sequence>MHLIKRCLDADPLNRPTAKEIYEILDPSQLSYDTELQRQIEKADEINNKLLTENTQTSLELSYETHLEAVYTKSLRRNYSQLSIMRMSLQINISQLNINENESLQLNISQLNINENSQNNESEGKRKKIRLD</sequence>
<gene>
    <name evidence="1" type="ORF">RhiirC2_781224</name>
</gene>